<evidence type="ECO:0000313" key="2">
    <source>
        <dbReference type="WBParaSite" id="L893_g1264.t1"/>
    </source>
</evidence>
<keyword evidence="1" id="KW-1185">Reference proteome</keyword>
<dbReference type="AlphaFoldDB" id="A0A1I7Y4G4"/>
<evidence type="ECO:0000313" key="1">
    <source>
        <dbReference type="Proteomes" id="UP000095287"/>
    </source>
</evidence>
<proteinExistence type="predicted"/>
<sequence length="98" mass="11408">MDKWWDALGITADTLRCRKSPKLCYLHFNKEDTIQSNNSRRQFELRCTALPLRWIHNISEHAEAMSTSETSLAIVTEDMSDYEPLETEYQVGTTNPQQ</sequence>
<dbReference type="Proteomes" id="UP000095287">
    <property type="component" value="Unplaced"/>
</dbReference>
<protein>
    <submittedName>
        <fullName evidence="2">THAP-type domain-containing protein</fullName>
    </submittedName>
</protein>
<organism evidence="1 2">
    <name type="scientific">Steinernema glaseri</name>
    <dbReference type="NCBI Taxonomy" id="37863"/>
    <lineage>
        <taxon>Eukaryota</taxon>
        <taxon>Metazoa</taxon>
        <taxon>Ecdysozoa</taxon>
        <taxon>Nematoda</taxon>
        <taxon>Chromadorea</taxon>
        <taxon>Rhabditida</taxon>
        <taxon>Tylenchina</taxon>
        <taxon>Panagrolaimomorpha</taxon>
        <taxon>Strongyloidoidea</taxon>
        <taxon>Steinernematidae</taxon>
        <taxon>Steinernema</taxon>
    </lineage>
</organism>
<name>A0A1I7Y4G4_9BILA</name>
<accession>A0A1I7Y4G4</accession>
<reference evidence="2" key="1">
    <citation type="submission" date="2016-11" db="UniProtKB">
        <authorList>
            <consortium name="WormBaseParasite"/>
        </authorList>
    </citation>
    <scope>IDENTIFICATION</scope>
</reference>
<dbReference type="WBParaSite" id="L893_g1264.t1">
    <property type="protein sequence ID" value="L893_g1264.t1"/>
    <property type="gene ID" value="L893_g1264"/>
</dbReference>